<keyword evidence="2" id="KW-0732">Signal</keyword>
<proteinExistence type="predicted"/>
<feature type="region of interest" description="Disordered" evidence="1">
    <location>
        <begin position="89"/>
        <end position="264"/>
    </location>
</feature>
<sequence>MRLMSLPLMCGLVSSIEVVEGPTKHRKGLLQLISASAKSEIVDHPMASKPRPNTPEFDEQPAVTITAKNSAVKAVARKLSFGDIPAEASTPEKRVRKPSQRAKDAAESEAYVFVESSREDVASPRKAKATTSKEASRKASALSGDAPRSIDDAVAQMADSLPADGVLPRYGPPAADDAADELASMTASESSDDPEISTPVRNKAKLSARKGKAPAQKSKPLVRKPAQAEAFSEDESDASVPRGILVSHSVKSGPSGKESQLLPAGISPGAVKSKVLSFLSMLVLSLFAGVSANEPRVKPDPDAVQSPSKSRLRRKDGKPISFVIRRLSSGSEGDLTDDGHESDSPSPVKPVKKVSKQPGKSSKVDVSSKAEKDQSAEDDIDTNSDVSEDDISPDLAALHEADPSLPRLKRFAVLKPYRRLQQSATDDPDNTMLLSCDAISKILTREASVAYVRSVPPSSLPAREFTSHGFYANPARAQPDLFRIDKNRIVHRASGANAVFMTSGAVAECKLHTGAKHGFGDGYQLKKILLCPFNEDHPRTISFLGTVANFDDVFAHWVNSSLLFLTRKEGPASPGSTPAKKASFFVSSNANGAGLAHYPASLAFSDTGRAEIFQSPRLLCWAIRSTPSMR</sequence>
<feature type="compositionally biased region" description="Basic and acidic residues" evidence="1">
    <location>
        <begin position="362"/>
        <end position="375"/>
    </location>
</feature>
<accession>A0A9P5NH47</accession>
<reference evidence="3" key="1">
    <citation type="submission" date="2020-11" db="EMBL/GenBank/DDBJ databases">
        <authorList>
            <consortium name="DOE Joint Genome Institute"/>
            <person name="Ahrendt S."/>
            <person name="Riley R."/>
            <person name="Andreopoulos W."/>
            <person name="LaButti K."/>
            <person name="Pangilinan J."/>
            <person name="Ruiz-duenas F.J."/>
            <person name="Barrasa J.M."/>
            <person name="Sanchez-Garcia M."/>
            <person name="Camarero S."/>
            <person name="Miyauchi S."/>
            <person name="Serrano A."/>
            <person name="Linde D."/>
            <person name="Babiker R."/>
            <person name="Drula E."/>
            <person name="Ayuso-Fernandez I."/>
            <person name="Pacheco R."/>
            <person name="Padilla G."/>
            <person name="Ferreira P."/>
            <person name="Barriuso J."/>
            <person name="Kellner H."/>
            <person name="Castanera R."/>
            <person name="Alfaro M."/>
            <person name="Ramirez L."/>
            <person name="Pisabarro A.G."/>
            <person name="Kuo A."/>
            <person name="Tritt A."/>
            <person name="Lipzen A."/>
            <person name="He G."/>
            <person name="Yan M."/>
            <person name="Ng V."/>
            <person name="Cullen D."/>
            <person name="Martin F."/>
            <person name="Rosso M.-N."/>
            <person name="Henrissat B."/>
            <person name="Hibbett D."/>
            <person name="Martinez A.T."/>
            <person name="Grigoriev I.V."/>
        </authorList>
    </citation>
    <scope>NUCLEOTIDE SEQUENCE</scope>
    <source>
        <strain evidence="3">AH 44721</strain>
    </source>
</reference>
<dbReference type="Proteomes" id="UP000724874">
    <property type="component" value="Unassembled WGS sequence"/>
</dbReference>
<gene>
    <name evidence="3" type="ORF">CPB84DRAFT_1750385</name>
</gene>
<feature type="signal peptide" evidence="2">
    <location>
        <begin position="1"/>
        <end position="15"/>
    </location>
</feature>
<evidence type="ECO:0000256" key="1">
    <source>
        <dbReference type="SAM" id="MobiDB-lite"/>
    </source>
</evidence>
<dbReference type="EMBL" id="JADNYJ010000107">
    <property type="protein sequence ID" value="KAF8884581.1"/>
    <property type="molecule type" value="Genomic_DNA"/>
</dbReference>
<feature type="compositionally biased region" description="Basic residues" evidence="1">
    <location>
        <begin position="202"/>
        <end position="212"/>
    </location>
</feature>
<organism evidence="3 4">
    <name type="scientific">Gymnopilus junonius</name>
    <name type="common">Spectacular rustgill mushroom</name>
    <name type="synonym">Gymnopilus spectabilis subsp. junonius</name>
    <dbReference type="NCBI Taxonomy" id="109634"/>
    <lineage>
        <taxon>Eukaryota</taxon>
        <taxon>Fungi</taxon>
        <taxon>Dikarya</taxon>
        <taxon>Basidiomycota</taxon>
        <taxon>Agaricomycotina</taxon>
        <taxon>Agaricomycetes</taxon>
        <taxon>Agaricomycetidae</taxon>
        <taxon>Agaricales</taxon>
        <taxon>Agaricineae</taxon>
        <taxon>Hymenogastraceae</taxon>
        <taxon>Gymnopilus</taxon>
    </lineage>
</organism>
<feature type="chain" id="PRO_5040200299" evidence="2">
    <location>
        <begin position="16"/>
        <end position="630"/>
    </location>
</feature>
<evidence type="ECO:0000313" key="3">
    <source>
        <dbReference type="EMBL" id="KAF8884581.1"/>
    </source>
</evidence>
<evidence type="ECO:0000313" key="4">
    <source>
        <dbReference type="Proteomes" id="UP000724874"/>
    </source>
</evidence>
<dbReference type="AlphaFoldDB" id="A0A9P5NH47"/>
<name>A0A9P5NH47_GYMJU</name>
<keyword evidence="4" id="KW-1185">Reference proteome</keyword>
<feature type="region of interest" description="Disordered" evidence="1">
    <location>
        <begin position="291"/>
        <end position="390"/>
    </location>
</feature>
<protein>
    <submittedName>
        <fullName evidence="3">Uncharacterized protein</fullName>
    </submittedName>
</protein>
<comment type="caution">
    <text evidence="3">The sequence shown here is derived from an EMBL/GenBank/DDBJ whole genome shotgun (WGS) entry which is preliminary data.</text>
</comment>
<evidence type="ECO:0000256" key="2">
    <source>
        <dbReference type="SAM" id="SignalP"/>
    </source>
</evidence>
<feature type="compositionally biased region" description="Acidic residues" evidence="1">
    <location>
        <begin position="376"/>
        <end position="390"/>
    </location>
</feature>
<dbReference type="OrthoDB" id="3063902at2759"/>